<sequence>MKKLNQLLFMLLVVILLNLVGCEMKNNLKSEEQTKVESKTSQVIADTQWSDTMQIHWNHRVYLPKEYEENLDKKYPVLYVLHGWGGNVTNTTDETRIDSKSILDKLIDDKEIEPMIVVFVDGFNSYYVDGPTFKMESAIINDLIPLIDAKYRTLNDKNNRSIAGISMGGFGALNIGLSNSDMFNSVGLMSPAIWDTIEEDNSIYGSPLVEKYYENSYKNLLDEVKSRDINIFVYHGKDDEVITYDNIENFISFAKESGFNIKYELQEEGPHAWPTWREMYPKVLKDISNNFKKFE</sequence>
<organism evidence="1 2">
    <name type="scientific">Clostridium tertium</name>
    <dbReference type="NCBI Taxonomy" id="1559"/>
    <lineage>
        <taxon>Bacteria</taxon>
        <taxon>Bacillati</taxon>
        <taxon>Bacillota</taxon>
        <taxon>Clostridia</taxon>
        <taxon>Eubacteriales</taxon>
        <taxon>Clostridiaceae</taxon>
        <taxon>Clostridium</taxon>
    </lineage>
</organism>
<dbReference type="Gene3D" id="3.40.50.1820">
    <property type="entry name" value="alpha/beta hydrolase"/>
    <property type="match status" value="1"/>
</dbReference>
<evidence type="ECO:0000313" key="1">
    <source>
        <dbReference type="EMBL" id="MDC4240447.1"/>
    </source>
</evidence>
<gene>
    <name evidence="1" type="ORF">NE398_09750</name>
</gene>
<accession>A0A9X3XNQ4</accession>
<dbReference type="InterPro" id="IPR050583">
    <property type="entry name" value="Mycobacterial_A85_antigen"/>
</dbReference>
<dbReference type="GO" id="GO:0016747">
    <property type="term" value="F:acyltransferase activity, transferring groups other than amino-acyl groups"/>
    <property type="evidence" value="ECO:0007669"/>
    <property type="project" value="TreeGrafter"/>
</dbReference>
<reference evidence="1" key="1">
    <citation type="submission" date="2022-05" db="EMBL/GenBank/DDBJ databases">
        <title>Draft genome sequence of Clostridium tertium strain CP3 isolated from Peru.</title>
        <authorList>
            <person name="Hurtado R."/>
            <person name="Lima L."/>
            <person name="Sousa T."/>
            <person name="Jaiswal A.K."/>
            <person name="Tiwari S."/>
            <person name="Maturrano L."/>
            <person name="Brenig B."/>
            <person name="Azevedo V."/>
        </authorList>
    </citation>
    <scope>NUCLEOTIDE SEQUENCE</scope>
    <source>
        <strain evidence="1">CP3</strain>
    </source>
</reference>
<dbReference type="RefSeq" id="WP_195624145.1">
    <property type="nucleotide sequence ID" value="NZ_CAJMCA010000010.1"/>
</dbReference>
<dbReference type="AlphaFoldDB" id="A0A9X3XNQ4"/>
<name>A0A9X3XNQ4_9CLOT</name>
<dbReference type="InterPro" id="IPR029058">
    <property type="entry name" value="AB_hydrolase_fold"/>
</dbReference>
<dbReference type="InterPro" id="IPR000801">
    <property type="entry name" value="Esterase-like"/>
</dbReference>
<protein>
    <submittedName>
        <fullName evidence="1">Esterase family protein</fullName>
    </submittedName>
</protein>
<dbReference type="EMBL" id="JAMRYU010000009">
    <property type="protein sequence ID" value="MDC4240447.1"/>
    <property type="molecule type" value="Genomic_DNA"/>
</dbReference>
<dbReference type="PANTHER" id="PTHR48098:SF1">
    <property type="entry name" value="DIACYLGLYCEROL ACYLTRANSFERASE_MYCOLYLTRANSFERASE AG85A"/>
    <property type="match status" value="1"/>
</dbReference>
<evidence type="ECO:0000313" key="2">
    <source>
        <dbReference type="Proteomes" id="UP001141183"/>
    </source>
</evidence>
<dbReference type="Pfam" id="PF00756">
    <property type="entry name" value="Esterase"/>
    <property type="match status" value="1"/>
</dbReference>
<comment type="caution">
    <text evidence="1">The sequence shown here is derived from an EMBL/GenBank/DDBJ whole genome shotgun (WGS) entry which is preliminary data.</text>
</comment>
<proteinExistence type="predicted"/>
<dbReference type="Proteomes" id="UP001141183">
    <property type="component" value="Unassembled WGS sequence"/>
</dbReference>
<dbReference type="SUPFAM" id="SSF53474">
    <property type="entry name" value="alpha/beta-Hydrolases"/>
    <property type="match status" value="1"/>
</dbReference>
<dbReference type="PANTHER" id="PTHR48098">
    <property type="entry name" value="ENTEROCHELIN ESTERASE-RELATED"/>
    <property type="match status" value="1"/>
</dbReference>
<keyword evidence="2" id="KW-1185">Reference proteome</keyword>